<dbReference type="Proteomes" id="UP000322214">
    <property type="component" value="Chromosome"/>
</dbReference>
<dbReference type="STRING" id="980251.GCA_001642875_01150"/>
<proteinExistence type="predicted"/>
<name>A0A5B9PFZ2_9BACT</name>
<gene>
    <name evidence="1" type="ORF">MFFC18_44190</name>
</gene>
<organism evidence="1 2">
    <name type="scientific">Mariniblastus fucicola</name>
    <dbReference type="NCBI Taxonomy" id="980251"/>
    <lineage>
        <taxon>Bacteria</taxon>
        <taxon>Pseudomonadati</taxon>
        <taxon>Planctomycetota</taxon>
        <taxon>Planctomycetia</taxon>
        <taxon>Pirellulales</taxon>
        <taxon>Pirellulaceae</taxon>
        <taxon>Mariniblastus</taxon>
    </lineage>
</organism>
<dbReference type="OrthoDB" id="272329at2"/>
<accession>A0A5B9PFZ2</accession>
<dbReference type="EMBL" id="CP042912">
    <property type="protein sequence ID" value="QEG24499.1"/>
    <property type="molecule type" value="Genomic_DNA"/>
</dbReference>
<dbReference type="SUPFAM" id="SSF158682">
    <property type="entry name" value="TerB-like"/>
    <property type="match status" value="1"/>
</dbReference>
<evidence type="ECO:0000313" key="2">
    <source>
        <dbReference type="Proteomes" id="UP000322214"/>
    </source>
</evidence>
<sequence length="117" mass="13426">MNPIQLFHNLINLAAVDQKFTDEEIDYLIDVANQHNIPSEEFETALTGIREGMIEVKLPESDDDRKHLMKEMIKLMAVDGDLNEMEKRLCAQCSARMDFTPAQFEAILDEVLSEPQM</sequence>
<evidence type="ECO:0000313" key="1">
    <source>
        <dbReference type="EMBL" id="QEG24499.1"/>
    </source>
</evidence>
<dbReference type="KEGG" id="mff:MFFC18_44190"/>
<dbReference type="Gene3D" id="1.10.3680.10">
    <property type="entry name" value="TerB-like"/>
    <property type="match status" value="1"/>
</dbReference>
<protein>
    <submittedName>
        <fullName evidence="1">Tellurite resistance protein TerB</fullName>
    </submittedName>
</protein>
<keyword evidence="2" id="KW-1185">Reference proteome</keyword>
<dbReference type="AlphaFoldDB" id="A0A5B9PFZ2"/>
<dbReference type="RefSeq" id="WP_075083924.1">
    <property type="nucleotide sequence ID" value="NZ_CP042912.1"/>
</dbReference>
<reference evidence="1 2" key="1">
    <citation type="submission" date="2019-08" db="EMBL/GenBank/DDBJ databases">
        <title>Deep-cultivation of Planctomycetes and their phenomic and genomic characterization uncovers novel biology.</title>
        <authorList>
            <person name="Wiegand S."/>
            <person name="Jogler M."/>
            <person name="Boedeker C."/>
            <person name="Pinto D."/>
            <person name="Vollmers J."/>
            <person name="Rivas-Marin E."/>
            <person name="Kohn T."/>
            <person name="Peeters S.H."/>
            <person name="Heuer A."/>
            <person name="Rast P."/>
            <person name="Oberbeckmann S."/>
            <person name="Bunk B."/>
            <person name="Jeske O."/>
            <person name="Meyerdierks A."/>
            <person name="Storesund J.E."/>
            <person name="Kallscheuer N."/>
            <person name="Luecker S."/>
            <person name="Lage O.M."/>
            <person name="Pohl T."/>
            <person name="Merkel B.J."/>
            <person name="Hornburger P."/>
            <person name="Mueller R.-W."/>
            <person name="Bruemmer F."/>
            <person name="Labrenz M."/>
            <person name="Spormann A.M."/>
            <person name="Op den Camp H."/>
            <person name="Overmann J."/>
            <person name="Amann R."/>
            <person name="Jetten M.S.M."/>
            <person name="Mascher T."/>
            <person name="Medema M.H."/>
            <person name="Devos D.P."/>
            <person name="Kaster A.-K."/>
            <person name="Ovreas L."/>
            <person name="Rohde M."/>
            <person name="Galperin M.Y."/>
            <person name="Jogler C."/>
        </authorList>
    </citation>
    <scope>NUCLEOTIDE SEQUENCE [LARGE SCALE GENOMIC DNA]</scope>
    <source>
        <strain evidence="1 2">FC18</strain>
    </source>
</reference>
<dbReference type="InterPro" id="IPR029024">
    <property type="entry name" value="TerB-like"/>
</dbReference>